<keyword evidence="3" id="KW-1185">Reference proteome</keyword>
<evidence type="ECO:0000313" key="4">
    <source>
        <dbReference type="WBParaSite" id="SSLN_0001468501-mRNA-1"/>
    </source>
</evidence>
<evidence type="ECO:0000313" key="3">
    <source>
        <dbReference type="Proteomes" id="UP000275846"/>
    </source>
</evidence>
<dbReference type="WBParaSite" id="SSLN_0001468501-mRNA-1">
    <property type="protein sequence ID" value="SSLN_0001468501-mRNA-1"/>
    <property type="gene ID" value="SSLN_0001468501"/>
</dbReference>
<proteinExistence type="predicted"/>
<gene>
    <name evidence="2" type="ORF">SSLN_LOCUS14147</name>
</gene>
<evidence type="ECO:0000313" key="2">
    <source>
        <dbReference type="EMBL" id="VDM00533.1"/>
    </source>
</evidence>
<reference evidence="4" key="1">
    <citation type="submission" date="2016-06" db="UniProtKB">
        <authorList>
            <consortium name="WormBaseParasite"/>
        </authorList>
    </citation>
    <scope>IDENTIFICATION</scope>
</reference>
<organism evidence="4">
    <name type="scientific">Schistocephalus solidus</name>
    <name type="common">Tapeworm</name>
    <dbReference type="NCBI Taxonomy" id="70667"/>
    <lineage>
        <taxon>Eukaryota</taxon>
        <taxon>Metazoa</taxon>
        <taxon>Spiralia</taxon>
        <taxon>Lophotrochozoa</taxon>
        <taxon>Platyhelminthes</taxon>
        <taxon>Cestoda</taxon>
        <taxon>Eucestoda</taxon>
        <taxon>Diphyllobothriidea</taxon>
        <taxon>Diphyllobothriidae</taxon>
        <taxon>Schistocephalus</taxon>
    </lineage>
</organism>
<accession>A0A183TCE9</accession>
<dbReference type="EMBL" id="UYSU01038690">
    <property type="protein sequence ID" value="VDM00533.1"/>
    <property type="molecule type" value="Genomic_DNA"/>
</dbReference>
<feature type="compositionally biased region" description="Basic and acidic residues" evidence="1">
    <location>
        <begin position="117"/>
        <end position="135"/>
    </location>
</feature>
<reference evidence="2 3" key="2">
    <citation type="submission" date="2018-11" db="EMBL/GenBank/DDBJ databases">
        <authorList>
            <consortium name="Pathogen Informatics"/>
        </authorList>
    </citation>
    <scope>NUCLEOTIDE SEQUENCE [LARGE SCALE GENOMIC DNA]</scope>
    <source>
        <strain evidence="2 3">NST_G2</strain>
    </source>
</reference>
<evidence type="ECO:0000256" key="1">
    <source>
        <dbReference type="SAM" id="MobiDB-lite"/>
    </source>
</evidence>
<dbReference type="AlphaFoldDB" id="A0A183TCE9"/>
<sequence>MLYAPVAVSNWYPALTCGSLKLVFPSGHTPGNRHDRRAKQVEGLRCCVCLHTRYVCFPSPVLALSRPPCPSSSPFPTPLPSPLLLLLNHLLSPPLLTLASTPPILPLSSSFPTVEKSYGEGDMQSHNRRSNRPEQRTVLVARELVRYKVDIAALSET</sequence>
<protein>
    <submittedName>
        <fullName evidence="2 4">Uncharacterized protein</fullName>
    </submittedName>
</protein>
<dbReference type="Proteomes" id="UP000275846">
    <property type="component" value="Unassembled WGS sequence"/>
</dbReference>
<name>A0A183TCE9_SCHSO</name>
<feature type="region of interest" description="Disordered" evidence="1">
    <location>
        <begin position="116"/>
        <end position="135"/>
    </location>
</feature>